<dbReference type="EMBL" id="JWZT01000332">
    <property type="protein sequence ID" value="KII74657.1"/>
    <property type="molecule type" value="Genomic_DNA"/>
</dbReference>
<dbReference type="InterPro" id="IPR042185">
    <property type="entry name" value="Serpin_sf_2"/>
</dbReference>
<name>A0A0C2NKZ6_THEKT</name>
<feature type="domain" description="Serpin" evidence="3">
    <location>
        <begin position="11"/>
        <end position="381"/>
    </location>
</feature>
<sequence length="385" mass="44668">MFAELINEFSYRIFGHLYESQNFSGNMAFNGIGLYFLMTSINFGLRGRSRLSLSHVLNNSFGEILNESTWRYRGHSKNWCELTNLMFEISSLNSVLYHACHFEKEYQNLLSELSQFHFQHFNISNKDEVKEILDQLAPGTVDKKSKHLFRNDLYDEKMMIYINTIAIHKSWYMPFDIGRKPKPKMFFEKIANHLYVSTMAQESKYRVFDDTQNNILFIPTYPNRLFAVIVTPNAGYNIKDTIKNFRWQNLQNYYQNSTMRTMNLTLPRFTIISKLNLVNTLKHFNITHLFLPHEADISDASNQSGHVKNLAQATVLDVNQSGFKVGVVTEADIVSDECNTDQNPDNTSSESTQFYVKKPFLLLVYSPHLQMILYTAAITDPSPSN</sequence>
<protein>
    <submittedName>
        <fullName evidence="4">Plasminogen activator inhibitor 1</fullName>
    </submittedName>
</protein>
<dbReference type="GO" id="GO:0004867">
    <property type="term" value="F:serine-type endopeptidase inhibitor activity"/>
    <property type="evidence" value="ECO:0007669"/>
    <property type="project" value="InterPro"/>
</dbReference>
<dbReference type="AlphaFoldDB" id="A0A0C2NKZ6"/>
<organism evidence="4 5">
    <name type="scientific">Thelohanellus kitauei</name>
    <name type="common">Myxosporean</name>
    <dbReference type="NCBI Taxonomy" id="669202"/>
    <lineage>
        <taxon>Eukaryota</taxon>
        <taxon>Metazoa</taxon>
        <taxon>Cnidaria</taxon>
        <taxon>Myxozoa</taxon>
        <taxon>Myxosporea</taxon>
        <taxon>Bivalvulida</taxon>
        <taxon>Platysporina</taxon>
        <taxon>Myxobolidae</taxon>
        <taxon>Thelohanellus</taxon>
    </lineage>
</organism>
<comment type="caution">
    <text evidence="4">The sequence shown here is derived from an EMBL/GenBank/DDBJ whole genome shotgun (WGS) entry which is preliminary data.</text>
</comment>
<dbReference type="Pfam" id="PF00079">
    <property type="entry name" value="Serpin"/>
    <property type="match status" value="1"/>
</dbReference>
<proteinExistence type="inferred from homology"/>
<evidence type="ECO:0000256" key="1">
    <source>
        <dbReference type="ARBA" id="ARBA00009500"/>
    </source>
</evidence>
<dbReference type="OrthoDB" id="8179360at2759"/>
<gene>
    <name evidence="4" type="ORF">RF11_00736</name>
</gene>
<comment type="similarity">
    <text evidence="1 2">Belongs to the serpin family.</text>
</comment>
<dbReference type="OMA" id="EIESAMC"/>
<dbReference type="GO" id="GO:0005615">
    <property type="term" value="C:extracellular space"/>
    <property type="evidence" value="ECO:0007669"/>
    <property type="project" value="InterPro"/>
</dbReference>
<dbReference type="Proteomes" id="UP000031668">
    <property type="component" value="Unassembled WGS sequence"/>
</dbReference>
<dbReference type="InterPro" id="IPR042178">
    <property type="entry name" value="Serpin_sf_1"/>
</dbReference>
<evidence type="ECO:0000259" key="3">
    <source>
        <dbReference type="SMART" id="SM00093"/>
    </source>
</evidence>
<keyword evidence="5" id="KW-1185">Reference proteome</keyword>
<evidence type="ECO:0000256" key="2">
    <source>
        <dbReference type="RuleBase" id="RU000411"/>
    </source>
</evidence>
<dbReference type="PANTHER" id="PTHR11461:SF211">
    <property type="entry name" value="GH10112P-RELATED"/>
    <property type="match status" value="1"/>
</dbReference>
<accession>A0A0C2NKZ6</accession>
<dbReference type="SMART" id="SM00093">
    <property type="entry name" value="SERPIN"/>
    <property type="match status" value="1"/>
</dbReference>
<dbReference type="PANTHER" id="PTHR11461">
    <property type="entry name" value="SERINE PROTEASE INHIBITOR, SERPIN"/>
    <property type="match status" value="1"/>
</dbReference>
<dbReference type="InterPro" id="IPR036186">
    <property type="entry name" value="Serpin_sf"/>
</dbReference>
<dbReference type="InterPro" id="IPR023796">
    <property type="entry name" value="Serpin_dom"/>
</dbReference>
<evidence type="ECO:0000313" key="5">
    <source>
        <dbReference type="Proteomes" id="UP000031668"/>
    </source>
</evidence>
<dbReference type="Gene3D" id="2.30.39.10">
    <property type="entry name" value="Alpha-1-antitrypsin, domain 1"/>
    <property type="match status" value="1"/>
</dbReference>
<reference evidence="4 5" key="1">
    <citation type="journal article" date="2014" name="Genome Biol. Evol.">
        <title>The genome of the myxosporean Thelohanellus kitauei shows adaptations to nutrient acquisition within its fish host.</title>
        <authorList>
            <person name="Yang Y."/>
            <person name="Xiong J."/>
            <person name="Zhou Z."/>
            <person name="Huo F."/>
            <person name="Miao W."/>
            <person name="Ran C."/>
            <person name="Liu Y."/>
            <person name="Zhang J."/>
            <person name="Feng J."/>
            <person name="Wang M."/>
            <person name="Wang M."/>
            <person name="Wang L."/>
            <person name="Yao B."/>
        </authorList>
    </citation>
    <scope>NUCLEOTIDE SEQUENCE [LARGE SCALE GENOMIC DNA]</scope>
    <source>
        <strain evidence="4">Wuqing</strain>
    </source>
</reference>
<dbReference type="SUPFAM" id="SSF56574">
    <property type="entry name" value="Serpins"/>
    <property type="match status" value="1"/>
</dbReference>
<evidence type="ECO:0000313" key="4">
    <source>
        <dbReference type="EMBL" id="KII74657.1"/>
    </source>
</evidence>
<dbReference type="InterPro" id="IPR000215">
    <property type="entry name" value="Serpin_fam"/>
</dbReference>
<dbReference type="Gene3D" id="3.30.497.10">
    <property type="entry name" value="Antithrombin, subunit I, domain 2"/>
    <property type="match status" value="1"/>
</dbReference>